<accession>A0ABY4NUJ1</accession>
<gene>
    <name evidence="4" type="ORF">L1857_13290</name>
</gene>
<dbReference type="EMBL" id="CP091196">
    <property type="protein sequence ID" value="UQS23732.1"/>
    <property type="molecule type" value="Genomic_DNA"/>
</dbReference>
<dbReference type="Gene3D" id="2.60.40.420">
    <property type="entry name" value="Cupredoxins - blue copper proteins"/>
    <property type="match status" value="1"/>
</dbReference>
<protein>
    <submittedName>
        <fullName evidence="4">Multicopper oxidase domain-containing protein</fullName>
    </submittedName>
</protein>
<evidence type="ECO:0000256" key="1">
    <source>
        <dbReference type="ARBA" id="ARBA00010609"/>
    </source>
</evidence>
<dbReference type="PROSITE" id="PS00080">
    <property type="entry name" value="MULTICOPPER_OXIDASE2"/>
    <property type="match status" value="1"/>
</dbReference>
<sequence length="135" mass="15188">MRRFTLNGHDAINGKEMDLTRIDEVVPAGAVEIWEIENNVYSHNFHIHEVAFQILDTDGAPPPSYATGYKDTVYVPGKSVVRLAVQFGKFTDPTSPYMYHCHILRHEDSGMMGQFVIVEPGTENQVNRAIPGHPH</sequence>
<evidence type="ECO:0000313" key="4">
    <source>
        <dbReference type="EMBL" id="UQS23732.1"/>
    </source>
</evidence>
<evidence type="ECO:0000259" key="3">
    <source>
        <dbReference type="Pfam" id="PF07731"/>
    </source>
</evidence>
<proteinExistence type="inferred from homology"/>
<dbReference type="InterPro" id="IPR011706">
    <property type="entry name" value="Cu-oxidase_C"/>
</dbReference>
<name>A0ABY4NUJ1_9PSEU</name>
<dbReference type="CDD" id="cd13890">
    <property type="entry name" value="CuRO_3_CueO_FtsP"/>
    <property type="match status" value="1"/>
</dbReference>
<dbReference type="PANTHER" id="PTHR48267">
    <property type="entry name" value="CUPREDOXIN SUPERFAMILY PROTEIN"/>
    <property type="match status" value="1"/>
</dbReference>
<organism evidence="4 5">
    <name type="scientific">Amycolatopsis thermalba</name>
    <dbReference type="NCBI Taxonomy" id="944492"/>
    <lineage>
        <taxon>Bacteria</taxon>
        <taxon>Bacillati</taxon>
        <taxon>Actinomycetota</taxon>
        <taxon>Actinomycetes</taxon>
        <taxon>Pseudonocardiales</taxon>
        <taxon>Pseudonocardiaceae</taxon>
        <taxon>Amycolatopsis</taxon>
    </lineage>
</organism>
<dbReference type="InterPro" id="IPR045087">
    <property type="entry name" value="Cu-oxidase_fam"/>
</dbReference>
<reference evidence="4" key="1">
    <citation type="submission" date="2022-01" db="EMBL/GenBank/DDBJ databases">
        <title>PSI-footprinting approach for the identification of protein synthesis inhibitor producers.</title>
        <authorList>
            <person name="Handel F."/>
            <person name="Kulik A."/>
            <person name="Wex K.W."/>
            <person name="Berscheid A."/>
            <person name="Saur J.S."/>
            <person name="Winkler A."/>
            <person name="Wibberg D."/>
            <person name="Kalinowski J."/>
            <person name="Broetz-Oesterhelt H."/>
            <person name="Mast Y."/>
        </authorList>
    </citation>
    <scope>NUCLEOTIDE SEQUENCE</scope>
    <source>
        <strain evidence="4">KNN 49.3e</strain>
    </source>
</reference>
<dbReference type="PANTHER" id="PTHR48267:SF1">
    <property type="entry name" value="BILIRUBIN OXIDASE"/>
    <property type="match status" value="1"/>
</dbReference>
<dbReference type="InterPro" id="IPR002355">
    <property type="entry name" value="Cu_oxidase_Cu_BS"/>
</dbReference>
<keyword evidence="5" id="KW-1185">Reference proteome</keyword>
<feature type="domain" description="Plastocyanin-like" evidence="3">
    <location>
        <begin position="10"/>
        <end position="118"/>
    </location>
</feature>
<dbReference type="SUPFAM" id="SSF49503">
    <property type="entry name" value="Cupredoxins"/>
    <property type="match status" value="1"/>
</dbReference>
<dbReference type="RefSeq" id="WP_233157203.1">
    <property type="nucleotide sequence ID" value="NZ_CP091196.1"/>
</dbReference>
<evidence type="ECO:0000313" key="5">
    <source>
        <dbReference type="Proteomes" id="UP000830158"/>
    </source>
</evidence>
<dbReference type="Pfam" id="PF07731">
    <property type="entry name" value="Cu-oxidase_2"/>
    <property type="match status" value="1"/>
</dbReference>
<comment type="similarity">
    <text evidence="1">Belongs to the multicopper oxidase family.</text>
</comment>
<keyword evidence="2" id="KW-0479">Metal-binding</keyword>
<dbReference type="Proteomes" id="UP000830158">
    <property type="component" value="Chromosome"/>
</dbReference>
<evidence type="ECO:0000256" key="2">
    <source>
        <dbReference type="ARBA" id="ARBA00022723"/>
    </source>
</evidence>
<dbReference type="InterPro" id="IPR008972">
    <property type="entry name" value="Cupredoxin"/>
</dbReference>